<dbReference type="SUPFAM" id="SSF53597">
    <property type="entry name" value="Dihydrofolate reductase-like"/>
    <property type="match status" value="1"/>
</dbReference>
<dbReference type="Pfam" id="PF00186">
    <property type="entry name" value="DHFR_1"/>
    <property type="match status" value="1"/>
</dbReference>
<keyword evidence="9" id="KW-1185">Reference proteome</keyword>
<keyword evidence="5" id="KW-0521">NADP</keyword>
<evidence type="ECO:0000256" key="4">
    <source>
        <dbReference type="ARBA" id="ARBA00022563"/>
    </source>
</evidence>
<dbReference type="AlphaFoldDB" id="A0A0R1QRY1"/>
<comment type="caution">
    <text evidence="8">The sequence shown here is derived from an EMBL/GenBank/DDBJ whole genome shotgun (WGS) entry which is preliminary data.</text>
</comment>
<dbReference type="UniPathway" id="UPA00077">
    <property type="reaction ID" value="UER00158"/>
</dbReference>
<comment type="similarity">
    <text evidence="2">Belongs to the dihydrofolate reductase family.</text>
</comment>
<dbReference type="CDD" id="cd00209">
    <property type="entry name" value="DHFR"/>
    <property type="match status" value="1"/>
</dbReference>
<evidence type="ECO:0000256" key="2">
    <source>
        <dbReference type="ARBA" id="ARBA00009539"/>
    </source>
</evidence>
<accession>A0A0R1QRY1</accession>
<dbReference type="PRINTS" id="PR00070">
    <property type="entry name" value="DHFR"/>
</dbReference>
<protein>
    <recommendedName>
        <fullName evidence="3">dihydrofolate reductase</fullName>
        <ecNumber evidence="3">1.5.1.3</ecNumber>
    </recommendedName>
</protein>
<dbReference type="GO" id="GO:0006730">
    <property type="term" value="P:one-carbon metabolic process"/>
    <property type="evidence" value="ECO:0007669"/>
    <property type="project" value="UniProtKB-KW"/>
</dbReference>
<organism evidence="8 9">
    <name type="scientific">Lacticaseibacillus manihotivorans DSM 13343 = JCM 12514</name>
    <dbReference type="NCBI Taxonomy" id="1423769"/>
    <lineage>
        <taxon>Bacteria</taxon>
        <taxon>Bacillati</taxon>
        <taxon>Bacillota</taxon>
        <taxon>Bacilli</taxon>
        <taxon>Lactobacillales</taxon>
        <taxon>Lactobacillaceae</taxon>
        <taxon>Lacticaseibacillus</taxon>
    </lineage>
</organism>
<evidence type="ECO:0000313" key="9">
    <source>
        <dbReference type="Proteomes" id="UP000051790"/>
    </source>
</evidence>
<dbReference type="PANTHER" id="PTHR48069">
    <property type="entry name" value="DIHYDROFOLATE REDUCTASE"/>
    <property type="match status" value="1"/>
</dbReference>
<keyword evidence="6" id="KW-0560">Oxidoreductase</keyword>
<comment type="pathway">
    <text evidence="1">Cofactor biosynthesis; tetrahydrofolate biosynthesis; 5,6,7,8-tetrahydrofolate from 7,8-dihydrofolate: step 1/1.</text>
</comment>
<sequence>MIAFLWAEDAQGTIGKNGTLPWHLPDDLKYFKQQTLGTLTVMGRKTYWALPKRPLPGRTNVVLSRDPECVAPGAVVVHSGAELRDLQAQHPDMDLVITGGAGVFESLKAWPDTLLVTRLAGKFDGDVTMVDLPWSDYQLVSTRQVENPDPALTHVFERWEKR</sequence>
<feature type="domain" description="DHFR" evidence="7">
    <location>
        <begin position="1"/>
        <end position="161"/>
    </location>
</feature>
<dbReference type="GO" id="GO:0046452">
    <property type="term" value="P:dihydrofolate metabolic process"/>
    <property type="evidence" value="ECO:0007669"/>
    <property type="project" value="TreeGrafter"/>
</dbReference>
<dbReference type="EC" id="1.5.1.3" evidence="3"/>
<dbReference type="GO" id="GO:0046655">
    <property type="term" value="P:folic acid metabolic process"/>
    <property type="evidence" value="ECO:0007669"/>
    <property type="project" value="TreeGrafter"/>
</dbReference>
<dbReference type="EMBL" id="AZEU01000174">
    <property type="protein sequence ID" value="KRL43955.1"/>
    <property type="molecule type" value="Genomic_DNA"/>
</dbReference>
<dbReference type="InterPro" id="IPR012259">
    <property type="entry name" value="DHFR"/>
</dbReference>
<evidence type="ECO:0000313" key="8">
    <source>
        <dbReference type="EMBL" id="KRL43955.1"/>
    </source>
</evidence>
<dbReference type="InterPro" id="IPR024072">
    <property type="entry name" value="DHFR-like_dom_sf"/>
</dbReference>
<dbReference type="RefSeq" id="WP_056963991.1">
    <property type="nucleotide sequence ID" value="NZ_AZEU01000174.1"/>
</dbReference>
<evidence type="ECO:0000256" key="5">
    <source>
        <dbReference type="ARBA" id="ARBA00022857"/>
    </source>
</evidence>
<evidence type="ECO:0000256" key="1">
    <source>
        <dbReference type="ARBA" id="ARBA00004903"/>
    </source>
</evidence>
<dbReference type="PANTHER" id="PTHR48069:SF3">
    <property type="entry name" value="DIHYDROFOLATE REDUCTASE"/>
    <property type="match status" value="1"/>
</dbReference>
<name>A0A0R1QRY1_9LACO</name>
<reference evidence="8 9" key="1">
    <citation type="journal article" date="2015" name="Genome Announc.">
        <title>Expanding the biotechnology potential of lactobacilli through comparative genomics of 213 strains and associated genera.</title>
        <authorList>
            <person name="Sun Z."/>
            <person name="Harris H.M."/>
            <person name="McCann A."/>
            <person name="Guo C."/>
            <person name="Argimon S."/>
            <person name="Zhang W."/>
            <person name="Yang X."/>
            <person name="Jeffery I.B."/>
            <person name="Cooney J.C."/>
            <person name="Kagawa T.F."/>
            <person name="Liu W."/>
            <person name="Song Y."/>
            <person name="Salvetti E."/>
            <person name="Wrobel A."/>
            <person name="Rasinkangas P."/>
            <person name="Parkhill J."/>
            <person name="Rea M.C."/>
            <person name="O'Sullivan O."/>
            <person name="Ritari J."/>
            <person name="Douillard F.P."/>
            <person name="Paul Ross R."/>
            <person name="Yang R."/>
            <person name="Briner A.E."/>
            <person name="Felis G.E."/>
            <person name="de Vos W.M."/>
            <person name="Barrangou R."/>
            <person name="Klaenhammer T.R."/>
            <person name="Caufield P.W."/>
            <person name="Cui Y."/>
            <person name="Zhang H."/>
            <person name="O'Toole P.W."/>
        </authorList>
    </citation>
    <scope>NUCLEOTIDE SEQUENCE [LARGE SCALE GENOMIC DNA]</scope>
    <source>
        <strain evidence="8 9">DSM 13343</strain>
    </source>
</reference>
<evidence type="ECO:0000259" key="7">
    <source>
        <dbReference type="PROSITE" id="PS51330"/>
    </source>
</evidence>
<gene>
    <name evidence="8" type="ORF">FD01_GL001409</name>
</gene>
<dbReference type="GO" id="GO:0005829">
    <property type="term" value="C:cytosol"/>
    <property type="evidence" value="ECO:0007669"/>
    <property type="project" value="TreeGrafter"/>
</dbReference>
<dbReference type="GO" id="GO:0046654">
    <property type="term" value="P:tetrahydrofolate biosynthetic process"/>
    <property type="evidence" value="ECO:0007669"/>
    <property type="project" value="UniProtKB-UniPathway"/>
</dbReference>
<proteinExistence type="inferred from homology"/>
<keyword evidence="4" id="KW-0554">One-carbon metabolism</keyword>
<dbReference type="PATRIC" id="fig|1423769.4.peg.1517"/>
<dbReference type="Proteomes" id="UP000051790">
    <property type="component" value="Unassembled WGS sequence"/>
</dbReference>
<evidence type="ECO:0000256" key="3">
    <source>
        <dbReference type="ARBA" id="ARBA00012856"/>
    </source>
</evidence>
<evidence type="ECO:0000256" key="6">
    <source>
        <dbReference type="ARBA" id="ARBA00023002"/>
    </source>
</evidence>
<dbReference type="OrthoDB" id="9804315at2"/>
<dbReference type="PROSITE" id="PS51330">
    <property type="entry name" value="DHFR_2"/>
    <property type="match status" value="1"/>
</dbReference>
<dbReference type="GO" id="GO:0004146">
    <property type="term" value="F:dihydrofolate reductase activity"/>
    <property type="evidence" value="ECO:0007669"/>
    <property type="project" value="UniProtKB-EC"/>
</dbReference>
<dbReference type="Gene3D" id="3.40.430.10">
    <property type="entry name" value="Dihydrofolate Reductase, subunit A"/>
    <property type="match status" value="1"/>
</dbReference>
<dbReference type="InterPro" id="IPR001796">
    <property type="entry name" value="DHFR_dom"/>
</dbReference>
<dbReference type="GO" id="GO:0050661">
    <property type="term" value="F:NADP binding"/>
    <property type="evidence" value="ECO:0007669"/>
    <property type="project" value="InterPro"/>
</dbReference>